<evidence type="ECO:0000256" key="3">
    <source>
        <dbReference type="ARBA" id="ARBA00022884"/>
    </source>
</evidence>
<feature type="domain" description="SURP motif" evidence="8">
    <location>
        <begin position="152"/>
        <end position="194"/>
    </location>
</feature>
<sequence length="811" mass="90387">MDLEVVGRHALFFDDDAMAAFVNSPDALVDWNSLSIDRYDVRHLLSAPPPPRSRRRHQSAPLLHPDSSLESELDYERYLDLPLPSDDEDPSIRSGTTSANDGGFRAVGFSYGNAEESIDQKNDDTESGFQPPFSVPEWLLQNLPPTEKLHQIIARTATFVSKNGGQSEIVLRVKQGDNPTFGFLMPDHHLHPYFRFLVDHQELLRSDTEEKSSGECAGGALSLLGAVYDSGEEEENEAETSPGNNKSKNAKEGSDMPSSHKSEDTASSANLGGKEEPTLKDPLSSLKEKASLIKRNHSICAVKAGSEGALKRDGEASSVSASAEKKRSSAFPNLFTAETSIMEPPFEMKRLVDKIVEFILKNGKQFESVLAEQDKDHGRFPFLRPSNQYHLYYLKVLEEAQQAKFPGKKNDASIHGAEKKSVHKDSDSLSLGSDIPDDLNKKEKFKMVIGRMKKDGQEQPPKESREELGVCVDAAAAAAILQAARRGIKNPNLEVLPRTQSLNGGQSLGSESSKPLGGPLPPATAIAETAAAVTASEADSSEAGLTKDQKLKAERLKRAKMFTSTLKSGAVPSKSPPSESVISGLGVDVEPPREREGSSVPPDSDAIERTGRWLKRSYRSRSKKQDEDDEEEEEEEEERDGDGEENTERDHKHSRKKKHKSHLSSHHSKEGHKKHRKKHSSSSSKDKDSRHQRHRHEDDIASSSDDEEYRHRRHRRRRKHRSDDDDEEDKDEHHHSKSRRRHKRDRRDRENSEEEMLAAKAGDSKRHSGADRDIYRETLVDASSSSIKASETTEVPDDLRAKIRAMLMATM</sequence>
<dbReference type="Proteomes" id="UP000197138">
    <property type="component" value="Unassembled WGS sequence"/>
</dbReference>
<dbReference type="InterPro" id="IPR035967">
    <property type="entry name" value="SWAP/Surp_sf"/>
</dbReference>
<organism evidence="9 11">
    <name type="scientific">Punica granatum</name>
    <name type="common">Pomegranate</name>
    <dbReference type="NCBI Taxonomy" id="22663"/>
    <lineage>
        <taxon>Eukaryota</taxon>
        <taxon>Viridiplantae</taxon>
        <taxon>Streptophyta</taxon>
        <taxon>Embryophyta</taxon>
        <taxon>Tracheophyta</taxon>
        <taxon>Spermatophyta</taxon>
        <taxon>Magnoliopsida</taxon>
        <taxon>eudicotyledons</taxon>
        <taxon>Gunneridae</taxon>
        <taxon>Pentapetalae</taxon>
        <taxon>rosids</taxon>
        <taxon>malvids</taxon>
        <taxon>Myrtales</taxon>
        <taxon>Lythraceae</taxon>
        <taxon>Punica</taxon>
    </lineage>
</organism>
<dbReference type="EMBL" id="MTKT01001111">
    <property type="protein sequence ID" value="OWM85794.1"/>
    <property type="molecule type" value="Genomic_DNA"/>
</dbReference>
<protein>
    <recommendedName>
        <fullName evidence="8">SURP motif domain-containing protein</fullName>
    </recommendedName>
</protein>
<dbReference type="GeneID" id="116213792"/>
<keyword evidence="1" id="KW-0507">mRNA processing</keyword>
<feature type="compositionally biased region" description="Basic and acidic residues" evidence="7">
    <location>
        <begin position="408"/>
        <end position="427"/>
    </location>
</feature>
<dbReference type="STRING" id="22663.A0A218XLL6"/>
<evidence type="ECO:0000313" key="9">
    <source>
        <dbReference type="EMBL" id="OWM85794.1"/>
    </source>
</evidence>
<dbReference type="SMART" id="SM00648">
    <property type="entry name" value="SWAP"/>
    <property type="match status" value="2"/>
</dbReference>
<evidence type="ECO:0000259" key="8">
    <source>
        <dbReference type="PROSITE" id="PS50128"/>
    </source>
</evidence>
<gene>
    <name evidence="9" type="ORF">CDL15_Pgr012044</name>
    <name evidence="10" type="ORF">CRG98_002134</name>
</gene>
<feature type="compositionally biased region" description="Basic residues" evidence="7">
    <location>
        <begin position="612"/>
        <end position="622"/>
    </location>
</feature>
<dbReference type="Gene3D" id="1.10.10.790">
    <property type="entry name" value="Surp module"/>
    <property type="match status" value="2"/>
</dbReference>
<evidence type="ECO:0000256" key="6">
    <source>
        <dbReference type="ARBA" id="ARBA00023187"/>
    </source>
</evidence>
<feature type="compositionally biased region" description="Basic residues" evidence="7">
    <location>
        <begin position="711"/>
        <end position="720"/>
    </location>
</feature>
<dbReference type="InterPro" id="IPR000061">
    <property type="entry name" value="Surp"/>
</dbReference>
<feature type="domain" description="SURP motif" evidence="8">
    <location>
        <begin position="351"/>
        <end position="393"/>
    </location>
</feature>
<evidence type="ECO:0000313" key="12">
    <source>
        <dbReference type="Proteomes" id="UP000233551"/>
    </source>
</evidence>
<feature type="compositionally biased region" description="Basic residues" evidence="7">
    <location>
        <begin position="652"/>
        <end position="680"/>
    </location>
</feature>
<feature type="region of interest" description="Disordered" evidence="7">
    <location>
        <begin position="497"/>
        <end position="524"/>
    </location>
</feature>
<evidence type="ECO:0000256" key="4">
    <source>
        <dbReference type="ARBA" id="ARBA00023015"/>
    </source>
</evidence>
<evidence type="ECO:0000313" key="10">
    <source>
        <dbReference type="EMBL" id="PKI77528.1"/>
    </source>
</evidence>
<reference evidence="9" key="2">
    <citation type="submission" date="2017-06" db="EMBL/GenBank/DDBJ databases">
        <title>The pomegranate genome and the genomics of punicalagin biosynthesis.</title>
        <authorList>
            <person name="Xu C."/>
        </authorList>
    </citation>
    <scope>NUCLEOTIDE SEQUENCE [LARGE SCALE GENOMIC DNA]</scope>
    <source>
        <tissue evidence="9">Fresh leaf</tissue>
    </source>
</reference>
<dbReference type="PANTHER" id="PTHR13161:SF15">
    <property type="entry name" value="SPLICING FACTOR, SUPPRESSOR OF WHITE-APRICOT HOMOLOG"/>
    <property type="match status" value="1"/>
</dbReference>
<feature type="region of interest" description="Disordered" evidence="7">
    <location>
        <begin position="407"/>
        <end position="436"/>
    </location>
</feature>
<dbReference type="PANTHER" id="PTHR13161">
    <property type="entry name" value="SPLICING FACTOR SUPPRESSOR OF WHITE APRICOT"/>
    <property type="match status" value="1"/>
</dbReference>
<feature type="compositionally biased region" description="Basic and acidic residues" evidence="7">
    <location>
        <begin position="249"/>
        <end position="264"/>
    </location>
</feature>
<feature type="compositionally biased region" description="Basic and acidic residues" evidence="7">
    <location>
        <begin position="684"/>
        <end position="699"/>
    </location>
</feature>
<keyword evidence="2" id="KW-0677">Repeat</keyword>
<feature type="region of interest" description="Disordered" evidence="7">
    <location>
        <begin position="80"/>
        <end position="100"/>
    </location>
</feature>
<comment type="caution">
    <text evidence="9">The sequence shown here is derived from an EMBL/GenBank/DDBJ whole genome shotgun (WGS) entry which is preliminary data.</text>
</comment>
<dbReference type="PROSITE" id="PS50128">
    <property type="entry name" value="SURP"/>
    <property type="match status" value="2"/>
</dbReference>
<dbReference type="Proteomes" id="UP000233551">
    <property type="component" value="Unassembled WGS sequence"/>
</dbReference>
<dbReference type="SMART" id="SM01141">
    <property type="entry name" value="DRY_EERY"/>
    <property type="match status" value="1"/>
</dbReference>
<dbReference type="OrthoDB" id="5836667at2759"/>
<dbReference type="InterPro" id="IPR019147">
    <property type="entry name" value="SWAP_N_domain"/>
</dbReference>
<feature type="region of interest" description="Disordered" evidence="7">
    <location>
        <begin position="230"/>
        <end position="284"/>
    </location>
</feature>
<evidence type="ECO:0000256" key="5">
    <source>
        <dbReference type="ARBA" id="ARBA00023163"/>
    </source>
</evidence>
<reference evidence="10 12" key="3">
    <citation type="submission" date="2017-11" db="EMBL/GenBank/DDBJ databases">
        <title>De-novo sequencing of pomegranate (Punica granatum L.) genome.</title>
        <authorList>
            <person name="Akparov Z."/>
            <person name="Amiraslanov A."/>
            <person name="Hajiyeva S."/>
            <person name="Abbasov M."/>
            <person name="Kaur K."/>
            <person name="Hamwieh A."/>
            <person name="Solovyev V."/>
            <person name="Salamov A."/>
            <person name="Braich B."/>
            <person name="Kosarev P."/>
            <person name="Mahmoud A."/>
            <person name="Hajiyev E."/>
            <person name="Babayeva S."/>
            <person name="Izzatullayeva V."/>
            <person name="Mammadov A."/>
            <person name="Mammadov A."/>
            <person name="Sharifova S."/>
            <person name="Ojaghi J."/>
            <person name="Eynullazada K."/>
            <person name="Bayramov B."/>
            <person name="Abdulazimova A."/>
            <person name="Shahmuradov I."/>
        </authorList>
    </citation>
    <scope>NUCLEOTIDE SEQUENCE [LARGE SCALE GENOMIC DNA]</scope>
    <source>
        <strain evidence="10">AG2017</strain>
        <strain evidence="12">cv. AG2017</strain>
        <tissue evidence="10">Leaf</tissue>
    </source>
</reference>
<keyword evidence="12" id="KW-1185">Reference proteome</keyword>
<evidence type="ECO:0000313" key="11">
    <source>
        <dbReference type="Proteomes" id="UP000197138"/>
    </source>
</evidence>
<feature type="compositionally biased region" description="Basic residues" evidence="7">
    <location>
        <begin position="735"/>
        <end position="746"/>
    </location>
</feature>
<reference evidence="11" key="1">
    <citation type="journal article" date="2017" name="Plant J.">
        <title>The pomegranate (Punica granatum L.) genome and the genomics of punicalagin biosynthesis.</title>
        <authorList>
            <person name="Qin G."/>
            <person name="Xu C."/>
            <person name="Ming R."/>
            <person name="Tang H."/>
            <person name="Guyot R."/>
            <person name="Kramer E.M."/>
            <person name="Hu Y."/>
            <person name="Yi X."/>
            <person name="Qi Y."/>
            <person name="Xu X."/>
            <person name="Gao Z."/>
            <person name="Pan H."/>
            <person name="Jian J."/>
            <person name="Tian Y."/>
            <person name="Yue Z."/>
            <person name="Xu Y."/>
        </authorList>
    </citation>
    <scope>NUCLEOTIDE SEQUENCE [LARGE SCALE GENOMIC DNA]</scope>
    <source>
        <strain evidence="11">cv. Dabenzi</strain>
    </source>
</reference>
<dbReference type="InterPro" id="IPR040397">
    <property type="entry name" value="SWAP"/>
</dbReference>
<dbReference type="SUPFAM" id="SSF109905">
    <property type="entry name" value="Surp module (SWAP domain)"/>
    <property type="match status" value="2"/>
</dbReference>
<feature type="region of interest" description="Disordered" evidence="7">
    <location>
        <begin position="563"/>
        <end position="773"/>
    </location>
</feature>
<dbReference type="EMBL" id="PGOL01000091">
    <property type="protein sequence ID" value="PKI77528.1"/>
    <property type="molecule type" value="Genomic_DNA"/>
</dbReference>
<feature type="compositionally biased region" description="Acidic residues" evidence="7">
    <location>
        <begin position="627"/>
        <end position="645"/>
    </location>
</feature>
<dbReference type="Pfam" id="PF09750">
    <property type="entry name" value="DRY_EERY"/>
    <property type="match status" value="1"/>
</dbReference>
<feature type="compositionally biased region" description="Polar residues" evidence="7">
    <location>
        <begin position="498"/>
        <end position="513"/>
    </location>
</feature>
<keyword evidence="5" id="KW-0804">Transcription</keyword>
<dbReference type="FunFam" id="1.10.10.790:FF:000002">
    <property type="entry name" value="Splicing factor 3A subunit 1"/>
    <property type="match status" value="1"/>
</dbReference>
<dbReference type="Pfam" id="PF01805">
    <property type="entry name" value="Surp"/>
    <property type="match status" value="2"/>
</dbReference>
<dbReference type="AlphaFoldDB" id="A0A218XLL6"/>
<feature type="region of interest" description="Disordered" evidence="7">
    <location>
        <begin position="45"/>
        <end position="67"/>
    </location>
</feature>
<evidence type="ECO:0000256" key="2">
    <source>
        <dbReference type="ARBA" id="ARBA00022737"/>
    </source>
</evidence>
<keyword evidence="3" id="KW-0694">RNA-binding</keyword>
<keyword evidence="6" id="KW-0508">mRNA splicing</keyword>
<feature type="compositionally biased region" description="Basic and acidic residues" evidence="7">
    <location>
        <begin position="762"/>
        <end position="773"/>
    </location>
</feature>
<accession>A0A218XLL6</accession>
<name>A0A218XLL6_PUNGR</name>
<dbReference type="GO" id="GO:0000395">
    <property type="term" value="P:mRNA 5'-splice site recognition"/>
    <property type="evidence" value="ECO:0007669"/>
    <property type="project" value="TreeGrafter"/>
</dbReference>
<dbReference type="GO" id="GO:0003723">
    <property type="term" value="F:RNA binding"/>
    <property type="evidence" value="ECO:0007669"/>
    <property type="project" value="UniProtKB-KW"/>
</dbReference>
<proteinExistence type="predicted"/>
<evidence type="ECO:0000256" key="1">
    <source>
        <dbReference type="ARBA" id="ARBA00022664"/>
    </source>
</evidence>
<evidence type="ECO:0000256" key="7">
    <source>
        <dbReference type="SAM" id="MobiDB-lite"/>
    </source>
</evidence>
<keyword evidence="4" id="KW-0805">Transcription regulation</keyword>